<dbReference type="NCBIfam" id="NF001924">
    <property type="entry name" value="PRK00702.1"/>
    <property type="match status" value="1"/>
</dbReference>
<name>A0ABD5RPA1_9EURY</name>
<dbReference type="Proteomes" id="UP001596099">
    <property type="component" value="Unassembled WGS sequence"/>
</dbReference>
<protein>
    <recommendedName>
        <fullName evidence="2">Ribose-5-phosphate isomerase A</fullName>
        <ecNumber evidence="2">5.3.1.6</ecNumber>
    </recommendedName>
    <alternativeName>
        <fullName evidence="2">Phosphoriboisomerase A</fullName>
        <shortName evidence="2">PRI</shortName>
    </alternativeName>
</protein>
<keyword evidence="4" id="KW-1185">Reference proteome</keyword>
<dbReference type="GO" id="GO:0004751">
    <property type="term" value="F:ribose-5-phosphate isomerase activity"/>
    <property type="evidence" value="ECO:0007669"/>
    <property type="project" value="UniProtKB-UniRule"/>
</dbReference>
<accession>A0ABD5RPA1</accession>
<organism evidence="3 4">
    <name type="scientific">Halomarina salina</name>
    <dbReference type="NCBI Taxonomy" id="1872699"/>
    <lineage>
        <taxon>Archaea</taxon>
        <taxon>Methanobacteriati</taxon>
        <taxon>Methanobacteriota</taxon>
        <taxon>Stenosarchaea group</taxon>
        <taxon>Halobacteria</taxon>
        <taxon>Halobacteriales</taxon>
        <taxon>Natronomonadaceae</taxon>
        <taxon>Halomarina</taxon>
    </lineage>
</organism>
<dbReference type="EC" id="5.3.1.6" evidence="2"/>
<proteinExistence type="inferred from homology"/>
<evidence type="ECO:0000313" key="4">
    <source>
        <dbReference type="Proteomes" id="UP001596099"/>
    </source>
</evidence>
<dbReference type="Pfam" id="PF06026">
    <property type="entry name" value="Rib_5-P_isom_A"/>
    <property type="match status" value="1"/>
</dbReference>
<feature type="binding site" evidence="2">
    <location>
        <begin position="162"/>
        <end position="165"/>
    </location>
    <ligand>
        <name>substrate</name>
    </ligand>
</feature>
<dbReference type="GO" id="GO:0009052">
    <property type="term" value="P:pentose-phosphate shunt, non-oxidative branch"/>
    <property type="evidence" value="ECO:0007669"/>
    <property type="project" value="UniProtKB-UniRule"/>
</dbReference>
<dbReference type="InterPro" id="IPR004788">
    <property type="entry name" value="Ribose5P_isomerase_type_A"/>
</dbReference>
<reference evidence="3 4" key="1">
    <citation type="journal article" date="2019" name="Int. J. Syst. Evol. Microbiol.">
        <title>The Global Catalogue of Microorganisms (GCM) 10K type strain sequencing project: providing services to taxonomists for standard genome sequencing and annotation.</title>
        <authorList>
            <consortium name="The Broad Institute Genomics Platform"/>
            <consortium name="The Broad Institute Genome Sequencing Center for Infectious Disease"/>
            <person name="Wu L."/>
            <person name="Ma J."/>
        </authorList>
    </citation>
    <scope>NUCLEOTIDE SEQUENCE [LARGE SCALE GENOMIC DNA]</scope>
    <source>
        <strain evidence="3 4">CGMCC 1.12543</strain>
    </source>
</reference>
<comment type="subunit">
    <text evidence="2">Homodimer.</text>
</comment>
<dbReference type="Gene3D" id="3.40.50.1360">
    <property type="match status" value="1"/>
</dbReference>
<dbReference type="EMBL" id="JBHSQH010000001">
    <property type="protein sequence ID" value="MFC5972487.1"/>
    <property type="molecule type" value="Genomic_DNA"/>
</dbReference>
<evidence type="ECO:0000256" key="1">
    <source>
        <dbReference type="ARBA" id="ARBA00023235"/>
    </source>
</evidence>
<dbReference type="CDD" id="cd01398">
    <property type="entry name" value="RPI_A"/>
    <property type="match status" value="1"/>
</dbReference>
<feature type="active site" description="Proton acceptor" evidence="2">
    <location>
        <position position="171"/>
    </location>
</feature>
<dbReference type="SUPFAM" id="SSF100950">
    <property type="entry name" value="NagB/RpiA/CoA transferase-like"/>
    <property type="match status" value="1"/>
</dbReference>
<feature type="binding site" evidence="2">
    <location>
        <begin position="148"/>
        <end position="151"/>
    </location>
    <ligand>
        <name>substrate</name>
    </ligand>
</feature>
<dbReference type="InterPro" id="IPR037171">
    <property type="entry name" value="NagB/RpiA_transferase-like"/>
</dbReference>
<evidence type="ECO:0000313" key="3">
    <source>
        <dbReference type="EMBL" id="MFC5972487.1"/>
    </source>
</evidence>
<feature type="binding site" evidence="2">
    <location>
        <begin position="91"/>
        <end position="94"/>
    </location>
    <ligand>
        <name>substrate</name>
    </ligand>
</feature>
<comment type="catalytic activity">
    <reaction evidence="2">
        <text>aldehydo-D-ribose 5-phosphate = D-ribulose 5-phosphate</text>
        <dbReference type="Rhea" id="RHEA:14657"/>
        <dbReference type="ChEBI" id="CHEBI:58121"/>
        <dbReference type="ChEBI" id="CHEBI:58273"/>
        <dbReference type="EC" id="5.3.1.6"/>
    </reaction>
</comment>
<comment type="pathway">
    <text evidence="2">Carbohydrate degradation; pentose phosphate pathway; D-ribose 5-phosphate from D-ribulose 5-phosphate (non-oxidative stage): step 1/1.</text>
</comment>
<dbReference type="PANTHER" id="PTHR11934">
    <property type="entry name" value="RIBOSE-5-PHOSPHATE ISOMERASE"/>
    <property type="match status" value="1"/>
</dbReference>
<dbReference type="AlphaFoldDB" id="A0ABD5RPA1"/>
<comment type="function">
    <text evidence="2">Catalyzes the reversible conversion of ribose-5-phosphate to ribulose 5-phosphate.</text>
</comment>
<dbReference type="RefSeq" id="WP_247415870.1">
    <property type="nucleotide sequence ID" value="NZ_JALLGW010000001.1"/>
</dbReference>
<dbReference type="InterPro" id="IPR020672">
    <property type="entry name" value="Ribose5P_isomerase_typA_subgr"/>
</dbReference>
<dbReference type="PANTHER" id="PTHR11934:SF0">
    <property type="entry name" value="RIBOSE-5-PHOSPHATE ISOMERASE"/>
    <property type="match status" value="1"/>
</dbReference>
<gene>
    <name evidence="2 3" type="primary">rpiA</name>
    <name evidence="3" type="ORF">ACFPYI_14200</name>
</gene>
<evidence type="ECO:0000256" key="2">
    <source>
        <dbReference type="HAMAP-Rule" id="MF_00170"/>
    </source>
</evidence>
<keyword evidence="1 2" id="KW-0413">Isomerase</keyword>
<dbReference type="SUPFAM" id="SSF75445">
    <property type="entry name" value="D-ribose-5-phosphate isomerase (RpiA), lid domain"/>
    <property type="match status" value="1"/>
</dbReference>
<sequence length="291" mass="31543">MAKEFTYEADGEELREWAEDESDVVEQARATLDDHGVSLSDDEIRQHVEVVPSPRRIKSGADGVFDERRRRGGQRAAREVVESGMDLGLGTGSTTAWAVAEVGRLLREGELEDVRGVATSLQSHELAKEAGIPLVSLDQVTELDVTVDGADQYSEEEPTVIKGGGGAHARERVIDAMADELVIATDEEKATDPLDFPVPVEVMPDARSTVAEDIRDLGGDPELRMAERKDGPLFTANGNLVLDCDFGGLDDTHGTADDLDDIPGVLEHGIFLDMVDTVYLGTAEDVEVLRF</sequence>
<feature type="binding site" evidence="2">
    <location>
        <position position="189"/>
    </location>
    <ligand>
        <name>substrate</name>
    </ligand>
</feature>
<dbReference type="HAMAP" id="MF_00170">
    <property type="entry name" value="Rib_5P_isom_A"/>
    <property type="match status" value="1"/>
</dbReference>
<comment type="caution">
    <text evidence="3">The sequence shown here is derived from an EMBL/GenBank/DDBJ whole genome shotgun (WGS) entry which is preliminary data.</text>
</comment>
<dbReference type="NCBIfam" id="TIGR00021">
    <property type="entry name" value="rpiA"/>
    <property type="match status" value="1"/>
</dbReference>
<dbReference type="Gene3D" id="3.30.70.260">
    <property type="match status" value="1"/>
</dbReference>
<comment type="similarity">
    <text evidence="2">Belongs to the ribose 5-phosphate isomerase family.</text>
</comment>